<reference evidence="1" key="1">
    <citation type="submission" date="2022-07" db="EMBL/GenBank/DDBJ databases">
        <title>Phylogenomic reconstructions and comparative analyses of Kickxellomycotina fungi.</title>
        <authorList>
            <person name="Reynolds N.K."/>
            <person name="Stajich J.E."/>
            <person name="Barry K."/>
            <person name="Grigoriev I.V."/>
            <person name="Crous P."/>
            <person name="Smith M.E."/>
        </authorList>
    </citation>
    <scope>NUCLEOTIDE SEQUENCE</scope>
    <source>
        <strain evidence="1">Benny 63K</strain>
    </source>
</reference>
<protein>
    <submittedName>
        <fullName evidence="1">Uncharacterized protein</fullName>
    </submittedName>
</protein>
<dbReference type="Proteomes" id="UP001150581">
    <property type="component" value="Unassembled WGS sequence"/>
</dbReference>
<proteinExistence type="predicted"/>
<gene>
    <name evidence="1" type="ORF">LPJ66_012266</name>
</gene>
<keyword evidence="2" id="KW-1185">Reference proteome</keyword>
<evidence type="ECO:0000313" key="1">
    <source>
        <dbReference type="EMBL" id="KAJ1876673.1"/>
    </source>
</evidence>
<accession>A0ACC1HVP0</accession>
<evidence type="ECO:0000313" key="2">
    <source>
        <dbReference type="Proteomes" id="UP001150581"/>
    </source>
</evidence>
<dbReference type="EMBL" id="JANBPG010004369">
    <property type="protein sequence ID" value="KAJ1876673.1"/>
    <property type="molecule type" value="Genomic_DNA"/>
</dbReference>
<organism evidence="1 2">
    <name type="scientific">Kickxella alabastrina</name>
    <dbReference type="NCBI Taxonomy" id="61397"/>
    <lineage>
        <taxon>Eukaryota</taxon>
        <taxon>Fungi</taxon>
        <taxon>Fungi incertae sedis</taxon>
        <taxon>Zoopagomycota</taxon>
        <taxon>Kickxellomycotina</taxon>
        <taxon>Kickxellomycetes</taxon>
        <taxon>Kickxellales</taxon>
        <taxon>Kickxellaceae</taxon>
        <taxon>Kickxella</taxon>
    </lineage>
</organism>
<comment type="caution">
    <text evidence="1">The sequence shown here is derived from an EMBL/GenBank/DDBJ whole genome shotgun (WGS) entry which is preliminary data.</text>
</comment>
<name>A0ACC1HVP0_9FUNG</name>
<feature type="non-terminal residue" evidence="1">
    <location>
        <position position="69"/>
    </location>
</feature>
<sequence length="69" mass="7121">MLCFATTIAIIAAMTAFIAPAANASPVSASYQPTKNTCSSGNAYPYNAGYNNNAYPYGGAYDAYNSYGG</sequence>